<reference evidence="1 3" key="1">
    <citation type="journal article" date="2014" name="BMC Genomics">
        <title>Genome sequence of Anopheles sinensis provides insight into genetics basis of mosquito competence for malaria parasites.</title>
        <authorList>
            <person name="Zhou D."/>
            <person name="Zhang D."/>
            <person name="Ding G."/>
            <person name="Shi L."/>
            <person name="Hou Q."/>
            <person name="Ye Y."/>
            <person name="Xu Y."/>
            <person name="Zhou H."/>
            <person name="Xiong C."/>
            <person name="Li S."/>
            <person name="Yu J."/>
            <person name="Hong S."/>
            <person name="Yu X."/>
            <person name="Zou P."/>
            <person name="Chen C."/>
            <person name="Chang X."/>
            <person name="Wang W."/>
            <person name="Lv Y."/>
            <person name="Sun Y."/>
            <person name="Ma L."/>
            <person name="Shen B."/>
            <person name="Zhu C."/>
        </authorList>
    </citation>
    <scope>NUCLEOTIDE SEQUENCE [LARGE SCALE GENOMIC DNA]</scope>
</reference>
<organism evidence="1">
    <name type="scientific">Anopheles sinensis</name>
    <name type="common">Mosquito</name>
    <dbReference type="NCBI Taxonomy" id="74873"/>
    <lineage>
        <taxon>Eukaryota</taxon>
        <taxon>Metazoa</taxon>
        <taxon>Ecdysozoa</taxon>
        <taxon>Arthropoda</taxon>
        <taxon>Hexapoda</taxon>
        <taxon>Insecta</taxon>
        <taxon>Pterygota</taxon>
        <taxon>Neoptera</taxon>
        <taxon>Endopterygota</taxon>
        <taxon>Diptera</taxon>
        <taxon>Nematocera</taxon>
        <taxon>Culicoidea</taxon>
        <taxon>Culicidae</taxon>
        <taxon>Anophelinae</taxon>
        <taxon>Anopheles</taxon>
    </lineage>
</organism>
<dbReference type="EMBL" id="ATLV01017363">
    <property type="status" value="NOT_ANNOTATED_CDS"/>
    <property type="molecule type" value="Genomic_DNA"/>
</dbReference>
<accession>A0A084VVZ9</accession>
<evidence type="ECO:0000313" key="3">
    <source>
        <dbReference type="Proteomes" id="UP000030765"/>
    </source>
</evidence>
<name>A0A084VVZ9_ANOSI</name>
<evidence type="ECO:0000313" key="1">
    <source>
        <dbReference type="EMBL" id="KFB42143.1"/>
    </source>
</evidence>
<protein>
    <submittedName>
        <fullName evidence="1 2">Carbonic anhydrase</fullName>
    </submittedName>
</protein>
<gene>
    <name evidence="1" type="ORF">ZHAS_00009806</name>
</gene>
<sequence>MLSQCQLPLDQQTAAAAVRHSVRKRGERCAKYNSSKHTHIREGPKETLSKLRSNPLVGFDVVGREKKKTQTTLNP</sequence>
<dbReference type="Proteomes" id="UP000030765">
    <property type="component" value="Unassembled WGS sequence"/>
</dbReference>
<keyword evidence="3" id="KW-1185">Reference proteome</keyword>
<dbReference type="AlphaFoldDB" id="A0A084VVZ9"/>
<proteinExistence type="predicted"/>
<dbReference type="EnsemblMetazoa" id="ASIC009806-RA">
    <property type="protein sequence ID" value="ASIC009806-PA"/>
    <property type="gene ID" value="ASIC009806"/>
</dbReference>
<reference evidence="2" key="2">
    <citation type="submission" date="2020-05" db="UniProtKB">
        <authorList>
            <consortium name="EnsemblMetazoa"/>
        </authorList>
    </citation>
    <scope>IDENTIFICATION</scope>
</reference>
<evidence type="ECO:0000313" key="2">
    <source>
        <dbReference type="EnsemblMetazoa" id="ASIC009806-PA"/>
    </source>
</evidence>
<dbReference type="EMBL" id="KE525164">
    <property type="protein sequence ID" value="KFB42143.1"/>
    <property type="molecule type" value="Genomic_DNA"/>
</dbReference>
<dbReference type="VEuPathDB" id="VectorBase:ASIC009806"/>